<keyword evidence="1" id="KW-1133">Transmembrane helix</keyword>
<organism evidence="3">
    <name type="scientific">marine sediment metagenome</name>
    <dbReference type="NCBI Taxonomy" id="412755"/>
    <lineage>
        <taxon>unclassified sequences</taxon>
        <taxon>metagenomes</taxon>
        <taxon>ecological metagenomes</taxon>
    </lineage>
</organism>
<dbReference type="InterPro" id="IPR020051">
    <property type="entry name" value="SagB-type_dehydrogenase"/>
</dbReference>
<dbReference type="NCBIfam" id="TIGR03605">
    <property type="entry name" value="antibiot_sagB"/>
    <property type="match status" value="1"/>
</dbReference>
<dbReference type="SUPFAM" id="SSF55469">
    <property type="entry name" value="FMN-dependent nitroreductase-like"/>
    <property type="match status" value="1"/>
</dbReference>
<evidence type="ECO:0000313" key="3">
    <source>
        <dbReference type="EMBL" id="GAI09368.1"/>
    </source>
</evidence>
<dbReference type="AlphaFoldDB" id="X1KRQ7"/>
<keyword evidence="1" id="KW-0812">Transmembrane</keyword>
<reference evidence="3" key="1">
    <citation type="journal article" date="2014" name="Front. Microbiol.">
        <title>High frequency of phylogenetically diverse reductive dehalogenase-homologous genes in deep subseafloor sedimentary metagenomes.</title>
        <authorList>
            <person name="Kawai M."/>
            <person name="Futagami T."/>
            <person name="Toyoda A."/>
            <person name="Takaki Y."/>
            <person name="Nishi S."/>
            <person name="Hori S."/>
            <person name="Arai W."/>
            <person name="Tsubouchi T."/>
            <person name="Morono Y."/>
            <person name="Uchiyama I."/>
            <person name="Ito T."/>
            <person name="Fujiyama A."/>
            <person name="Inagaki F."/>
            <person name="Takami H."/>
        </authorList>
    </citation>
    <scope>NUCLEOTIDE SEQUENCE</scope>
    <source>
        <strain evidence="3">Expedition CK06-06</strain>
    </source>
</reference>
<dbReference type="CDD" id="cd02142">
    <property type="entry name" value="McbC_SagB-like_oxidoreductase"/>
    <property type="match status" value="1"/>
</dbReference>
<dbReference type="PANTHER" id="PTHR43745">
    <property type="entry name" value="NITROREDUCTASE MJ1384-RELATED"/>
    <property type="match status" value="1"/>
</dbReference>
<sequence>MFNKIMKQFLLNKFPIFILIIIVLFTIIFVDSACNILPKVYEEKEKPENAEVEEIIYLPEPKTVGEMSLEETIKKRRSVRSFNDKELNLEQISQILWAAQGITDEKGYRSVPSAGALYPLEVYVVKKDGVFHYIPEGHKMEIILEGDIRKKLKEICLGQQWVEDAPVDIIITGVYKRTTIKYGDRGIRYVYLEAGTACQNILLQAVSLGLGAVPVGAFRDNQIQEILNLSKDETPLFVIPIGYKK</sequence>
<name>X1KRQ7_9ZZZZ</name>
<dbReference type="InterPro" id="IPR052544">
    <property type="entry name" value="Bacteriocin_Proc_Enz"/>
</dbReference>
<accession>X1KRQ7</accession>
<keyword evidence="1" id="KW-0472">Membrane</keyword>
<proteinExistence type="predicted"/>
<protein>
    <recommendedName>
        <fullName evidence="2">Nitroreductase domain-containing protein</fullName>
    </recommendedName>
</protein>
<dbReference type="InterPro" id="IPR000415">
    <property type="entry name" value="Nitroreductase-like"/>
</dbReference>
<evidence type="ECO:0000259" key="2">
    <source>
        <dbReference type="Pfam" id="PF00881"/>
    </source>
</evidence>
<dbReference type="GO" id="GO:0016491">
    <property type="term" value="F:oxidoreductase activity"/>
    <property type="evidence" value="ECO:0007669"/>
    <property type="project" value="InterPro"/>
</dbReference>
<dbReference type="Pfam" id="PF00881">
    <property type="entry name" value="Nitroreductase"/>
    <property type="match status" value="1"/>
</dbReference>
<dbReference type="InterPro" id="IPR029479">
    <property type="entry name" value="Nitroreductase"/>
</dbReference>
<evidence type="ECO:0000256" key="1">
    <source>
        <dbReference type="SAM" id="Phobius"/>
    </source>
</evidence>
<feature type="domain" description="Nitroreductase" evidence="2">
    <location>
        <begin position="73"/>
        <end position="243"/>
    </location>
</feature>
<comment type="caution">
    <text evidence="3">The sequence shown here is derived from an EMBL/GenBank/DDBJ whole genome shotgun (WGS) entry which is preliminary data.</text>
</comment>
<feature type="transmembrane region" description="Helical" evidence="1">
    <location>
        <begin position="12"/>
        <end position="30"/>
    </location>
</feature>
<dbReference type="PANTHER" id="PTHR43745:SF2">
    <property type="entry name" value="NITROREDUCTASE MJ1384-RELATED"/>
    <property type="match status" value="1"/>
</dbReference>
<dbReference type="Gene3D" id="3.40.109.10">
    <property type="entry name" value="NADH Oxidase"/>
    <property type="match status" value="1"/>
</dbReference>
<gene>
    <name evidence="3" type="ORF">S06H3_08528</name>
</gene>
<dbReference type="EMBL" id="BARV01003611">
    <property type="protein sequence ID" value="GAI09368.1"/>
    <property type="molecule type" value="Genomic_DNA"/>
</dbReference>